<protein>
    <submittedName>
        <fullName evidence="1">Uncharacterized protein</fullName>
    </submittedName>
</protein>
<evidence type="ECO:0000313" key="2">
    <source>
        <dbReference type="Proteomes" id="UP000071778"/>
    </source>
</evidence>
<proteinExistence type="predicted"/>
<accession>A0A127QKJ6</accession>
<keyword evidence="2" id="KW-1185">Reference proteome</keyword>
<organism evidence="1 2">
    <name type="scientific">Collimonas arenae</name>
    <dbReference type="NCBI Taxonomy" id="279058"/>
    <lineage>
        <taxon>Bacteria</taxon>
        <taxon>Pseudomonadati</taxon>
        <taxon>Pseudomonadota</taxon>
        <taxon>Betaproteobacteria</taxon>
        <taxon>Burkholderiales</taxon>
        <taxon>Oxalobacteraceae</taxon>
        <taxon>Collimonas</taxon>
    </lineage>
</organism>
<dbReference type="PATRIC" id="fig|279058.17.peg.3111"/>
<dbReference type="EMBL" id="CP013235">
    <property type="protein sequence ID" value="AMP10578.1"/>
    <property type="molecule type" value="Genomic_DNA"/>
</dbReference>
<gene>
    <name evidence="1" type="ORF">CAter282_2854</name>
</gene>
<dbReference type="AlphaFoldDB" id="A0A127QKJ6"/>
<name>A0A127QKJ6_9BURK</name>
<sequence length="58" mass="6380">MRMLFLVLIGDLTNFDLCVVFSRVARKATQKKTAPLWDAVSWAAVAVTPATFHLCAAI</sequence>
<evidence type="ECO:0000313" key="1">
    <source>
        <dbReference type="EMBL" id="AMP10578.1"/>
    </source>
</evidence>
<reference evidence="1 2" key="1">
    <citation type="submission" date="2015-11" db="EMBL/GenBank/DDBJ databases">
        <title>Exploring the genomic traits of fungus-feeding bacterial genus Collimonas.</title>
        <authorList>
            <person name="Song C."/>
            <person name="Schmidt R."/>
            <person name="de Jager V."/>
            <person name="Krzyzanowska D."/>
            <person name="Jongedijk E."/>
            <person name="Cankar K."/>
            <person name="Beekwilder J."/>
            <person name="van Veen A."/>
            <person name="de Boer W."/>
            <person name="van Veen J.A."/>
            <person name="Garbeva P."/>
        </authorList>
    </citation>
    <scope>NUCLEOTIDE SEQUENCE [LARGE SCALE GENOMIC DNA]</scope>
    <source>
        <strain evidence="1 2">Ter282</strain>
    </source>
</reference>
<dbReference type="Proteomes" id="UP000071778">
    <property type="component" value="Chromosome"/>
</dbReference>